<name>A0ACD0WH51_CLALS</name>
<dbReference type="Proteomes" id="UP000326582">
    <property type="component" value="Chromosome 2"/>
</dbReference>
<dbReference type="EMBL" id="CP038485">
    <property type="protein sequence ID" value="QFZ26894.1"/>
    <property type="molecule type" value="Genomic_DNA"/>
</dbReference>
<accession>A0ACD0WH51</accession>
<evidence type="ECO:0000313" key="1">
    <source>
        <dbReference type="EMBL" id="QFZ26894.1"/>
    </source>
</evidence>
<keyword evidence="2" id="KW-1185">Reference proteome</keyword>
<evidence type="ECO:0000313" key="2">
    <source>
        <dbReference type="Proteomes" id="UP000326582"/>
    </source>
</evidence>
<protein>
    <submittedName>
        <fullName evidence="1">General amino acid permease</fullName>
    </submittedName>
</protein>
<sequence length="601" mass="66049">MSQRSSIDGPSEEMSSEKASSFDRNGSIEKNGSITGEDAVATTEDKKSKSNAKVTVASVDSVEEFSSVGSNSTSQNSREYYHTKRTLEVRHVNLIAIGGSIGTGLFITIGSTGLTEAGPLGLLLGYLFWTAIILMLTVSVGEMVCYLPIDSPFLNISGRVVDPAFECAASINFWLMQSLYIPFEITAVNAMFHYWKDGYSPAIALCIQIAIYAALNIFVVKAYGESEFWLSLGKLILCILLLFFTLITMCGGNPRHDAFGFRNWKAEGGPIAEFLTKGSSGRFHGFMAGLFSACFVVVSAEYLSMTAGEAKNPRKTMASAFRTVLARLVVFYIGGALSVGILIAYNDPNYLKKASDSSDAAASPYVAAMNNLGISVLPDIVNAISMTSAFSAGNSYTYCSSRTLYALSLKGFAPKFFSRCTKKGVPIYCVFVALAFALASLMQLASTGNKVLNYTVSLSTGSQVLNYAFMSTTYLFFYRACKAQNLNRDSFSFKSFGQPYTSYVATFFLWLITLVLGYTVFMPGHWSVDAFLYNYLMLFIAVVAFFVYKFWKKTTFVKPEEADLRTGLDEIEEHEYQLYAEIESGQKTTHGLLDKILSWIM</sequence>
<reference evidence="2" key="1">
    <citation type="journal article" date="2019" name="MBio">
        <title>Comparative genomics for the elucidation of multidrug resistance (MDR) in Candida lusitaniae.</title>
        <authorList>
            <person name="Kannan A."/>
            <person name="Asner S.A."/>
            <person name="Trachsel E."/>
            <person name="Kelly S."/>
            <person name="Parker J."/>
            <person name="Sanglard D."/>
        </authorList>
    </citation>
    <scope>NUCLEOTIDE SEQUENCE [LARGE SCALE GENOMIC DNA]</scope>
    <source>
        <strain evidence="2">P1</strain>
    </source>
</reference>
<organism evidence="1 2">
    <name type="scientific">Clavispora lusitaniae</name>
    <name type="common">Candida lusitaniae</name>
    <dbReference type="NCBI Taxonomy" id="36911"/>
    <lineage>
        <taxon>Eukaryota</taxon>
        <taxon>Fungi</taxon>
        <taxon>Dikarya</taxon>
        <taxon>Ascomycota</taxon>
        <taxon>Saccharomycotina</taxon>
        <taxon>Pichiomycetes</taxon>
        <taxon>Metschnikowiaceae</taxon>
        <taxon>Clavispora</taxon>
    </lineage>
</organism>
<gene>
    <name evidence="1" type="ORF">EJF14_20814</name>
</gene>
<proteinExistence type="predicted"/>